<feature type="region of interest" description="Disordered" evidence="1">
    <location>
        <begin position="82"/>
        <end position="106"/>
    </location>
</feature>
<gene>
    <name evidence="2" type="ORF">BLTE_20400</name>
</gene>
<accession>A0A348G1C2</accession>
<proteinExistence type="predicted"/>
<dbReference type="AlphaFoldDB" id="A0A348G1C2"/>
<dbReference type="KEGG" id="blag:BLTE_20400"/>
<dbReference type="EMBL" id="AP018907">
    <property type="protein sequence ID" value="BBF93355.1"/>
    <property type="molecule type" value="Genomic_DNA"/>
</dbReference>
<dbReference type="RefSeq" id="WP_126400038.1">
    <property type="nucleotide sequence ID" value="NZ_AP018907.1"/>
</dbReference>
<evidence type="ECO:0000313" key="3">
    <source>
        <dbReference type="Proteomes" id="UP000266934"/>
    </source>
</evidence>
<dbReference type="Proteomes" id="UP000266934">
    <property type="component" value="Chromosome"/>
</dbReference>
<sequence length="106" mass="11580">MFEVKAERGAVALLRVRLDPAGGRADRDMVARLTLEEGEILRGALTAALAEATRQHVEGLREMEHRLAAEISDKTSRLADLRRQLANASAQAAEPTPPPPDTGDWR</sequence>
<feature type="compositionally biased region" description="Pro residues" evidence="1">
    <location>
        <begin position="95"/>
        <end position="106"/>
    </location>
</feature>
<name>A0A348G1C2_9HYPH</name>
<organism evidence="2 3">
    <name type="scientific">Blastochloris tepida</name>
    <dbReference type="NCBI Taxonomy" id="2233851"/>
    <lineage>
        <taxon>Bacteria</taxon>
        <taxon>Pseudomonadati</taxon>
        <taxon>Pseudomonadota</taxon>
        <taxon>Alphaproteobacteria</taxon>
        <taxon>Hyphomicrobiales</taxon>
        <taxon>Blastochloridaceae</taxon>
        <taxon>Blastochloris</taxon>
    </lineage>
</organism>
<protein>
    <submittedName>
        <fullName evidence="2">Uncharacterized protein</fullName>
    </submittedName>
</protein>
<evidence type="ECO:0000313" key="2">
    <source>
        <dbReference type="EMBL" id="BBF93355.1"/>
    </source>
</evidence>
<evidence type="ECO:0000256" key="1">
    <source>
        <dbReference type="SAM" id="MobiDB-lite"/>
    </source>
</evidence>
<reference evidence="2 3" key="1">
    <citation type="submission" date="2018-08" db="EMBL/GenBank/DDBJ databases">
        <title>Complete genome sequencing of Blastochloris tepida GI.</title>
        <authorList>
            <person name="Tsukatani Y."/>
            <person name="Mori H."/>
        </authorList>
    </citation>
    <scope>NUCLEOTIDE SEQUENCE [LARGE SCALE GENOMIC DNA]</scope>
    <source>
        <strain evidence="2 3">GI</strain>
    </source>
</reference>
<keyword evidence="3" id="KW-1185">Reference proteome</keyword>